<name>A0A8B8KZ50_ABRPR</name>
<organism evidence="3 4">
    <name type="scientific">Abrus precatorius</name>
    <name type="common">Indian licorice</name>
    <name type="synonym">Glycine abrus</name>
    <dbReference type="NCBI Taxonomy" id="3816"/>
    <lineage>
        <taxon>Eukaryota</taxon>
        <taxon>Viridiplantae</taxon>
        <taxon>Streptophyta</taxon>
        <taxon>Embryophyta</taxon>
        <taxon>Tracheophyta</taxon>
        <taxon>Spermatophyta</taxon>
        <taxon>Magnoliopsida</taxon>
        <taxon>eudicotyledons</taxon>
        <taxon>Gunneridae</taxon>
        <taxon>Pentapetalae</taxon>
        <taxon>rosids</taxon>
        <taxon>fabids</taxon>
        <taxon>Fabales</taxon>
        <taxon>Fabaceae</taxon>
        <taxon>Papilionoideae</taxon>
        <taxon>50 kb inversion clade</taxon>
        <taxon>NPAAA clade</taxon>
        <taxon>indigoferoid/millettioid clade</taxon>
        <taxon>Abreae</taxon>
        <taxon>Abrus</taxon>
    </lineage>
</organism>
<dbReference type="RefSeq" id="XP_027349192.1">
    <property type="nucleotide sequence ID" value="XM_027493391.1"/>
</dbReference>
<dbReference type="PROSITE" id="PS50969">
    <property type="entry name" value="FCP1"/>
    <property type="match status" value="1"/>
</dbReference>
<dbReference type="InterPro" id="IPR050365">
    <property type="entry name" value="TIM50"/>
</dbReference>
<evidence type="ECO:0000256" key="1">
    <source>
        <dbReference type="RuleBase" id="RU365079"/>
    </source>
</evidence>
<dbReference type="PANTHER" id="PTHR12210">
    <property type="entry name" value="DULLARD PROTEIN PHOSPHATASE"/>
    <property type="match status" value="1"/>
</dbReference>
<dbReference type="InterPro" id="IPR036412">
    <property type="entry name" value="HAD-like_sf"/>
</dbReference>
<comment type="subcellular location">
    <subcellularLocation>
        <location evidence="1">Mitochondrion inner membrane</location>
        <topology evidence="1">Single-pass membrane protein</topology>
    </subcellularLocation>
</comment>
<dbReference type="Gene3D" id="3.40.50.1000">
    <property type="entry name" value="HAD superfamily/HAD-like"/>
    <property type="match status" value="1"/>
</dbReference>
<evidence type="ECO:0000313" key="3">
    <source>
        <dbReference type="Proteomes" id="UP000694853"/>
    </source>
</evidence>
<feature type="domain" description="FCP1 homology" evidence="2">
    <location>
        <begin position="41"/>
        <end position="222"/>
    </location>
</feature>
<sequence>MAGKIKSSSYGKHILYSDSEDDYEAQDTETELNLPLEKLNLGPRKKLLVLNINGLLLSRFHRREKERIPKFRAADHYYRSYLVFKRPFSEEFMKFCLERFEVGIWSSAIGHNIDITLDYAIGALKKKMLFVWDQRRCTDTGFKSLEKSNKPLFFKELKKVFDNGTKGGPYSASNTLLIDDKPYKAFLNPPNTAIFPKSYDPDENADRVLDPKGALCLYLKGVAESHDIQSYVKNNPFGQPEISTDHPDWKFYSLVKATVGTARALILPSSK</sequence>
<dbReference type="GO" id="GO:0005744">
    <property type="term" value="C:TIM23 mitochondrial import inner membrane translocase complex"/>
    <property type="evidence" value="ECO:0007669"/>
    <property type="project" value="UniProtKB-UniRule"/>
</dbReference>
<keyword evidence="1" id="KW-0653">Protein transport</keyword>
<keyword evidence="1" id="KW-0496">Mitochondrion</keyword>
<reference evidence="3" key="1">
    <citation type="journal article" date="2019" name="Toxins">
        <title>Detection of Abrin-Like and Prepropulchellin-Like Toxin Genes and Transcripts Using Whole Genome Sequencing and Full-Length Transcript Sequencing of Abrus precatorius.</title>
        <authorList>
            <person name="Hovde B.T."/>
            <person name="Daligault H.E."/>
            <person name="Hanschen E.R."/>
            <person name="Kunde Y.A."/>
            <person name="Johnson M.B."/>
            <person name="Starkenburg S.R."/>
            <person name="Johnson S.L."/>
        </authorList>
    </citation>
    <scope>NUCLEOTIDE SEQUENCE [LARGE SCALE GENOMIC DNA]</scope>
</reference>
<dbReference type="KEGG" id="aprc:113860861"/>
<dbReference type="Proteomes" id="UP000694853">
    <property type="component" value="Unplaced"/>
</dbReference>
<keyword evidence="1" id="KW-0809">Transit peptide</keyword>
<comment type="subunit">
    <text evidence="1">Component of the TIM23 complex.</text>
</comment>
<keyword evidence="1" id="KW-0813">Transport</keyword>
<dbReference type="SMART" id="SM00577">
    <property type="entry name" value="CPDc"/>
    <property type="match status" value="1"/>
</dbReference>
<evidence type="ECO:0000259" key="2">
    <source>
        <dbReference type="PROSITE" id="PS50969"/>
    </source>
</evidence>
<comment type="function">
    <text evidence="1">Essential component of the TIM23 complex, a complex that mediates the translocation of transit peptide-containing proteins across the mitochondrial inner membrane.</text>
</comment>
<dbReference type="AlphaFoldDB" id="A0A8B8KZ50"/>
<dbReference type="SUPFAM" id="SSF56784">
    <property type="entry name" value="HAD-like"/>
    <property type="match status" value="1"/>
</dbReference>
<dbReference type="InterPro" id="IPR023214">
    <property type="entry name" value="HAD_sf"/>
</dbReference>
<reference evidence="4" key="2">
    <citation type="submission" date="2025-08" db="UniProtKB">
        <authorList>
            <consortium name="RefSeq"/>
        </authorList>
    </citation>
    <scope>IDENTIFICATION</scope>
    <source>
        <tissue evidence="4">Young leaves</tissue>
    </source>
</reference>
<gene>
    <name evidence="4" type="primary">LOC113860861</name>
</gene>
<dbReference type="GeneID" id="113860861"/>
<keyword evidence="3" id="KW-1185">Reference proteome</keyword>
<dbReference type="Pfam" id="PF03031">
    <property type="entry name" value="NIF"/>
    <property type="match status" value="1"/>
</dbReference>
<proteinExistence type="inferred from homology"/>
<evidence type="ECO:0000313" key="4">
    <source>
        <dbReference type="RefSeq" id="XP_027349192.1"/>
    </source>
</evidence>
<keyword evidence="1" id="KW-0811">Translocation</keyword>
<dbReference type="GO" id="GO:0015031">
    <property type="term" value="P:protein transport"/>
    <property type="evidence" value="ECO:0007669"/>
    <property type="project" value="UniProtKB-KW"/>
</dbReference>
<comment type="similarity">
    <text evidence="1">Belongs to the TIM50 family.</text>
</comment>
<protein>
    <recommendedName>
        <fullName evidence="1">Mitochondrial import inner membrane translocase subunit TIM50</fullName>
    </recommendedName>
</protein>
<accession>A0A8B8KZ50</accession>
<dbReference type="OrthoDB" id="1711508at2759"/>
<dbReference type="InterPro" id="IPR004274">
    <property type="entry name" value="FCP1_dom"/>
</dbReference>